<reference evidence="2 4" key="1">
    <citation type="submission" date="2015-10" db="EMBL/GenBank/DDBJ databases">
        <title>The cercosporin biosynthetic gene cluster was horizontally transferred to several fungal lineages and shown to be expanded in Cercospora beticola based on microsynteny with recipient genomes.</title>
        <authorList>
            <person name="De Jonge R."/>
            <person name="Ebert M.K."/>
            <person name="Suttle J.C."/>
            <person name="Jurick Ii W.M."/>
            <person name="Secor G.A."/>
            <person name="Thomma B.P."/>
            <person name="Van De Peer Y."/>
            <person name="Bolton M.D."/>
        </authorList>
    </citation>
    <scope>NUCLEOTIDE SEQUENCE [LARGE SCALE GENOMIC DNA]</scope>
    <source>
        <strain evidence="2 4">09-40</strain>
    </source>
</reference>
<dbReference type="AlphaFoldDB" id="A0A2G5HZV5"/>
<evidence type="ECO:0000313" key="3">
    <source>
        <dbReference type="EMBL" id="WPA98087.1"/>
    </source>
</evidence>
<evidence type="ECO:0000259" key="1">
    <source>
        <dbReference type="Pfam" id="PF13924"/>
    </source>
</evidence>
<dbReference type="Pfam" id="PF13924">
    <property type="entry name" value="Lipocalin_5"/>
    <property type="match status" value="1"/>
</dbReference>
<organism evidence="2 4">
    <name type="scientific">Cercospora beticola</name>
    <name type="common">Sugarbeet leaf spot fungus</name>
    <dbReference type="NCBI Taxonomy" id="122368"/>
    <lineage>
        <taxon>Eukaryota</taxon>
        <taxon>Fungi</taxon>
        <taxon>Dikarya</taxon>
        <taxon>Ascomycota</taxon>
        <taxon>Pezizomycotina</taxon>
        <taxon>Dothideomycetes</taxon>
        <taxon>Dothideomycetidae</taxon>
        <taxon>Mycosphaerellales</taxon>
        <taxon>Mycosphaerellaceae</taxon>
        <taxon>Cercospora</taxon>
    </lineage>
</organism>
<feature type="domain" description="Lipocalin-like" evidence="1">
    <location>
        <begin position="14"/>
        <end position="158"/>
    </location>
</feature>
<dbReference type="Proteomes" id="UP000230605">
    <property type="component" value="Chromosome 2"/>
</dbReference>
<dbReference type="InterPro" id="IPR024311">
    <property type="entry name" value="Lipocalin-like"/>
</dbReference>
<dbReference type="OrthoDB" id="3904217at2759"/>
<evidence type="ECO:0000313" key="4">
    <source>
        <dbReference type="Proteomes" id="UP000230605"/>
    </source>
</evidence>
<proteinExistence type="predicted"/>
<accession>A0A2G5HZV5</accession>
<keyword evidence="5" id="KW-1185">Reference proteome</keyword>
<sequence length="167" mass="18742">MTEVWEEYRDRIAGGWQIVEVEQRDSSTGSVVSKPELTGKVYISPQGWLSALIADSVAINPLPSGQQFRSASDAEVARVARGFQAYCGYMKLFKDDQGQLYWQTKSEIASDLNQLGGLQERLVFLSTENGKEYMTLIPKVQRVAADGRKVQAVFKWERFEQAARASV</sequence>
<name>A0A2G5HZV5_CERBT</name>
<protein>
    <recommendedName>
        <fullName evidence="1">Lipocalin-like domain-containing protein</fullName>
    </recommendedName>
</protein>
<reference evidence="3 5" key="2">
    <citation type="submission" date="2023-09" db="EMBL/GenBank/DDBJ databases">
        <title>Complete-Gapless Cercospora beticola genome.</title>
        <authorList>
            <person name="Wyatt N.A."/>
            <person name="Spanner R.E."/>
            <person name="Bolton M.D."/>
        </authorList>
    </citation>
    <scope>NUCLEOTIDE SEQUENCE [LARGE SCALE GENOMIC DNA]</scope>
    <source>
        <strain evidence="3">Cb09-40</strain>
    </source>
</reference>
<dbReference type="EMBL" id="CP134185">
    <property type="protein sequence ID" value="WPA98087.1"/>
    <property type="molecule type" value="Genomic_DNA"/>
</dbReference>
<evidence type="ECO:0000313" key="2">
    <source>
        <dbReference type="EMBL" id="PIA98087.1"/>
    </source>
</evidence>
<evidence type="ECO:0000313" key="5">
    <source>
        <dbReference type="Proteomes" id="UP001302367"/>
    </source>
</evidence>
<dbReference type="EMBL" id="LKMD01000102">
    <property type="protein sequence ID" value="PIA98087.1"/>
    <property type="molecule type" value="Genomic_DNA"/>
</dbReference>
<gene>
    <name evidence="2" type="ORF">CB0940_05529</name>
    <name evidence="3" type="ORF">RHO25_002698</name>
</gene>
<dbReference type="Proteomes" id="UP001302367">
    <property type="component" value="Chromosome 2"/>
</dbReference>